<dbReference type="Pfam" id="PF06224">
    <property type="entry name" value="AlkZ-like"/>
    <property type="match status" value="1"/>
</dbReference>
<organism evidence="1 2">
    <name type="scientific">candidate division TA06 bacterium B3_TA06</name>
    <dbReference type="NCBI Taxonomy" id="2012487"/>
    <lineage>
        <taxon>Bacteria</taxon>
        <taxon>Bacteria division TA06</taxon>
    </lineage>
</organism>
<name>A0A532V7G1_UNCT6</name>
<evidence type="ECO:0000313" key="2">
    <source>
        <dbReference type="Proteomes" id="UP000317778"/>
    </source>
</evidence>
<dbReference type="PANTHER" id="PTHR30528:SF0">
    <property type="entry name" value="CYTOPLASMIC PROTEIN"/>
    <property type="match status" value="1"/>
</dbReference>
<reference evidence="1 2" key="1">
    <citation type="submission" date="2017-06" db="EMBL/GenBank/DDBJ databases">
        <title>Novel microbial phyla capable of carbon fixation and sulfur reduction in deep-sea sediments.</title>
        <authorList>
            <person name="Huang J."/>
            <person name="Baker B."/>
            <person name="Wang Y."/>
        </authorList>
    </citation>
    <scope>NUCLEOTIDE SEQUENCE [LARGE SCALE GENOMIC DNA]</scope>
    <source>
        <strain evidence="1">B3_TA06</strain>
    </source>
</reference>
<protein>
    <recommendedName>
        <fullName evidence="3">Winged helix-turn-helix domain-containing protein</fullName>
    </recommendedName>
</protein>
<dbReference type="InterPro" id="IPR009351">
    <property type="entry name" value="AlkZ-like"/>
</dbReference>
<sequence>MTKISSALARRLTLHSQLLDGRTKLPKGKEGIAQAIEKLGYVQIDTIAVINRAHHHTLWTRRPDYSPAMLDELQAKDRRVFEYWGHAASYLPMKDYRYYIPRMRAFPWGDGWIKRMHERHKDVMKDVLERIRKEGPLGSVDFKAHDGKKRGAWWDWKPAKTALEMLFWKGDLMVTERRNFQRIYDLTERVLPGGG</sequence>
<accession>A0A532V7G1</accession>
<dbReference type="EMBL" id="NJBO01000006">
    <property type="protein sequence ID" value="TKJ43138.1"/>
    <property type="molecule type" value="Genomic_DNA"/>
</dbReference>
<evidence type="ECO:0000313" key="1">
    <source>
        <dbReference type="EMBL" id="TKJ43138.1"/>
    </source>
</evidence>
<dbReference type="AlphaFoldDB" id="A0A532V7G1"/>
<gene>
    <name evidence="1" type="ORF">CEE36_05150</name>
</gene>
<evidence type="ECO:0008006" key="3">
    <source>
        <dbReference type="Google" id="ProtNLM"/>
    </source>
</evidence>
<proteinExistence type="predicted"/>
<dbReference type="Proteomes" id="UP000317778">
    <property type="component" value="Unassembled WGS sequence"/>
</dbReference>
<comment type="caution">
    <text evidence="1">The sequence shown here is derived from an EMBL/GenBank/DDBJ whole genome shotgun (WGS) entry which is preliminary data.</text>
</comment>
<dbReference type="PANTHER" id="PTHR30528">
    <property type="entry name" value="CYTOPLASMIC PROTEIN"/>
    <property type="match status" value="1"/>
</dbReference>